<evidence type="ECO:0000259" key="5">
    <source>
        <dbReference type="PROSITE" id="PS50977"/>
    </source>
</evidence>
<accession>A0A2H1I6K5</accession>
<feature type="domain" description="HTH tetR-type" evidence="5">
    <location>
        <begin position="13"/>
        <end position="73"/>
    </location>
</feature>
<dbReference type="PANTHER" id="PTHR30055:SF235">
    <property type="entry name" value="TRANSCRIPTIONAL REGULATORY PROTEIN"/>
    <property type="match status" value="1"/>
</dbReference>
<evidence type="ECO:0000313" key="6">
    <source>
        <dbReference type="EMBL" id="SMX70746.1"/>
    </source>
</evidence>
<protein>
    <submittedName>
        <fullName evidence="6">Transcriptional regulator, TetR family</fullName>
    </submittedName>
</protein>
<gene>
    <name evidence="6" type="ORF">BC102111_00878</name>
</gene>
<dbReference type="PANTHER" id="PTHR30055">
    <property type="entry name" value="HTH-TYPE TRANSCRIPTIONAL REGULATOR RUTR"/>
    <property type="match status" value="1"/>
</dbReference>
<dbReference type="InterPro" id="IPR041678">
    <property type="entry name" value="TetR_C_16"/>
</dbReference>
<dbReference type="SUPFAM" id="SSF46689">
    <property type="entry name" value="Homeodomain-like"/>
    <property type="match status" value="1"/>
</dbReference>
<dbReference type="AlphaFoldDB" id="A0A2H1I6K5"/>
<evidence type="ECO:0000256" key="2">
    <source>
        <dbReference type="PROSITE-ProRule" id="PRU00335"/>
    </source>
</evidence>
<evidence type="ECO:0000256" key="1">
    <source>
        <dbReference type="ARBA" id="ARBA00023125"/>
    </source>
</evidence>
<dbReference type="InterPro" id="IPR009057">
    <property type="entry name" value="Homeodomain-like_sf"/>
</dbReference>
<dbReference type="GO" id="GO:0003700">
    <property type="term" value="F:DNA-binding transcription factor activity"/>
    <property type="evidence" value="ECO:0007669"/>
    <property type="project" value="TreeGrafter"/>
</dbReference>
<feature type="DNA-binding region" description="H-T-H motif" evidence="2">
    <location>
        <begin position="36"/>
        <end position="55"/>
    </location>
</feature>
<organism evidence="6 7">
    <name type="scientific">Brevibacterium casei CIP 102111</name>
    <dbReference type="NCBI Taxonomy" id="1255625"/>
    <lineage>
        <taxon>Bacteria</taxon>
        <taxon>Bacillati</taxon>
        <taxon>Actinomycetota</taxon>
        <taxon>Actinomycetes</taxon>
        <taxon>Micrococcales</taxon>
        <taxon>Brevibacteriaceae</taxon>
        <taxon>Brevibacterium</taxon>
    </lineage>
</organism>
<dbReference type="PROSITE" id="PS50977">
    <property type="entry name" value="HTH_TETR_2"/>
    <property type="match status" value="1"/>
</dbReference>
<dbReference type="Gene3D" id="1.10.10.60">
    <property type="entry name" value="Homeodomain-like"/>
    <property type="match status" value="1"/>
</dbReference>
<name>A0A2H1I6K5_9MICO</name>
<dbReference type="GO" id="GO:0000976">
    <property type="term" value="F:transcription cis-regulatory region binding"/>
    <property type="evidence" value="ECO:0007669"/>
    <property type="project" value="TreeGrafter"/>
</dbReference>
<dbReference type="InterPro" id="IPR036271">
    <property type="entry name" value="Tet_transcr_reg_TetR-rel_C_sf"/>
</dbReference>
<keyword evidence="4" id="KW-0472">Membrane</keyword>
<dbReference type="Gene3D" id="1.10.357.10">
    <property type="entry name" value="Tetracycline Repressor, domain 2"/>
    <property type="match status" value="1"/>
</dbReference>
<dbReference type="EMBL" id="FXZC01000002">
    <property type="protein sequence ID" value="SMX70746.1"/>
    <property type="molecule type" value="Genomic_DNA"/>
</dbReference>
<keyword evidence="4" id="KW-1133">Transmembrane helix</keyword>
<dbReference type="Pfam" id="PF00440">
    <property type="entry name" value="TetR_N"/>
    <property type="match status" value="1"/>
</dbReference>
<evidence type="ECO:0000313" key="7">
    <source>
        <dbReference type="Proteomes" id="UP000234333"/>
    </source>
</evidence>
<evidence type="ECO:0000256" key="3">
    <source>
        <dbReference type="SAM" id="MobiDB-lite"/>
    </source>
</evidence>
<keyword evidence="1 2" id="KW-0238">DNA-binding</keyword>
<dbReference type="RefSeq" id="WP_101623711.1">
    <property type="nucleotide sequence ID" value="NZ_FXZC01000002.1"/>
</dbReference>
<dbReference type="GeneID" id="99773104"/>
<dbReference type="InterPro" id="IPR050109">
    <property type="entry name" value="HTH-type_TetR-like_transc_reg"/>
</dbReference>
<feature type="transmembrane region" description="Helical" evidence="4">
    <location>
        <begin position="148"/>
        <end position="168"/>
    </location>
</feature>
<feature type="compositionally biased region" description="Polar residues" evidence="3">
    <location>
        <begin position="190"/>
        <end position="206"/>
    </location>
</feature>
<feature type="region of interest" description="Disordered" evidence="3">
    <location>
        <begin position="188"/>
        <end position="215"/>
    </location>
</feature>
<proteinExistence type="predicted"/>
<sequence length="215" mass="22746">MVNKRPGRPSGTSDARQRLVAAAQRLLAGGHPATITARQIAAEAGLSHSLVNYHFGSKDELLIVALALTVAPHHVVAAATEHGTLDVRALAEGIVAVWDHPVHGPRLVAFARELADDGSRAQLLSRYLERTVFGALAEAVGRTAARRLAVVIVGTIFTRYVLALPMMATLSPAEVVRQIVALAGPMPAQSRMSSRGKSVKVSTPESVTRIDSESS</sequence>
<evidence type="ECO:0000256" key="4">
    <source>
        <dbReference type="SAM" id="Phobius"/>
    </source>
</evidence>
<dbReference type="Pfam" id="PF17920">
    <property type="entry name" value="TetR_C_16"/>
    <property type="match status" value="1"/>
</dbReference>
<dbReference type="SUPFAM" id="SSF48498">
    <property type="entry name" value="Tetracyclin repressor-like, C-terminal domain"/>
    <property type="match status" value="1"/>
</dbReference>
<reference evidence="6 7" key="1">
    <citation type="submission" date="2017-03" db="EMBL/GenBank/DDBJ databases">
        <authorList>
            <person name="Afonso C.L."/>
            <person name="Miller P.J."/>
            <person name="Scott M.A."/>
            <person name="Spackman E."/>
            <person name="Goraichik I."/>
            <person name="Dimitrov K.M."/>
            <person name="Suarez D.L."/>
            <person name="Swayne D.E."/>
        </authorList>
    </citation>
    <scope>NUCLEOTIDE SEQUENCE [LARGE SCALE GENOMIC DNA]</scope>
    <source>
        <strain evidence="6 7">CIP 102111</strain>
    </source>
</reference>
<dbReference type="InterPro" id="IPR001647">
    <property type="entry name" value="HTH_TetR"/>
</dbReference>
<keyword evidence="4" id="KW-0812">Transmembrane</keyword>
<dbReference type="Proteomes" id="UP000234333">
    <property type="component" value="Unassembled WGS sequence"/>
</dbReference>